<name>A0A2A9NDT1_9AGAR</name>
<accession>A0A2A9NDT1</accession>
<proteinExistence type="predicted"/>
<evidence type="ECO:0000313" key="2">
    <source>
        <dbReference type="Proteomes" id="UP000242287"/>
    </source>
</evidence>
<gene>
    <name evidence="1" type="ORF">AMATHDRAFT_8648</name>
</gene>
<dbReference type="AlphaFoldDB" id="A0A2A9NDT1"/>
<keyword evidence="2" id="KW-1185">Reference proteome</keyword>
<evidence type="ECO:0000313" key="1">
    <source>
        <dbReference type="EMBL" id="PFH45803.1"/>
    </source>
</evidence>
<organism evidence="1 2">
    <name type="scientific">Amanita thiersii Skay4041</name>
    <dbReference type="NCBI Taxonomy" id="703135"/>
    <lineage>
        <taxon>Eukaryota</taxon>
        <taxon>Fungi</taxon>
        <taxon>Dikarya</taxon>
        <taxon>Basidiomycota</taxon>
        <taxon>Agaricomycotina</taxon>
        <taxon>Agaricomycetes</taxon>
        <taxon>Agaricomycetidae</taxon>
        <taxon>Agaricales</taxon>
        <taxon>Pluteineae</taxon>
        <taxon>Amanitaceae</taxon>
        <taxon>Amanita</taxon>
    </lineage>
</organism>
<protein>
    <submittedName>
        <fullName evidence="1">Uncharacterized protein</fullName>
    </submittedName>
</protein>
<reference evidence="1 2" key="1">
    <citation type="submission" date="2014-02" db="EMBL/GenBank/DDBJ databases">
        <title>Transposable element dynamics among asymbiotic and ectomycorrhizal Amanita fungi.</title>
        <authorList>
            <consortium name="DOE Joint Genome Institute"/>
            <person name="Hess J."/>
            <person name="Skrede I."/>
            <person name="Wolfe B."/>
            <person name="LaButti K."/>
            <person name="Ohm R.A."/>
            <person name="Grigoriev I.V."/>
            <person name="Pringle A."/>
        </authorList>
    </citation>
    <scope>NUCLEOTIDE SEQUENCE [LARGE SCALE GENOMIC DNA]</scope>
    <source>
        <strain evidence="1 2">SKay4041</strain>
    </source>
</reference>
<sequence length="84" mass="9306">MLLPPSTPRNSTQAKTLWHVPPVLTEEKTILPPLTTLLQKCNAIKLIIEFLHANPKAFTFKCLIILEDEDQGVTSSQPTSPPTT</sequence>
<dbReference type="Proteomes" id="UP000242287">
    <property type="component" value="Unassembled WGS sequence"/>
</dbReference>
<dbReference type="EMBL" id="KZ302288">
    <property type="protein sequence ID" value="PFH45803.1"/>
    <property type="molecule type" value="Genomic_DNA"/>
</dbReference>